<feature type="region of interest" description="Disordered" evidence="2">
    <location>
        <begin position="217"/>
        <end position="346"/>
    </location>
</feature>
<sequence>MGDKATKTGITGLDRLRKQHEEAKKNVVKDVLEKNEKFIEENSNARRQAAFDRYQIGLLEKENAQLTQRLNCSTPEEIEAMIQFRVNETLKRKLSHVGAVVRRTVTVLNSCMEQLNAIASDVDKRAQELERPEERELRRISQFRGKSSKVEGEKRARREAFDLLPSVMESPLCRERESPDRYDEGGAVTEEGGVVENQLEAVSGSLRDCLASVADALSTASKDQESCGDEEEDLDALSTTITVRSKTRSRQTKKDRPASRSSFRTSKSPVESISSESPESSRTVSPCENLENIKPIDNEPDRSEIMRERSATPAESDGNGRRKRAAATKIRSFKEPSLVTKMRRSK</sequence>
<evidence type="ECO:0000313" key="4">
    <source>
        <dbReference type="Proteomes" id="UP001175271"/>
    </source>
</evidence>
<feature type="coiled-coil region" evidence="1">
    <location>
        <begin position="13"/>
        <end position="48"/>
    </location>
</feature>
<reference evidence="3" key="1">
    <citation type="submission" date="2023-06" db="EMBL/GenBank/DDBJ databases">
        <title>Genomic analysis of the entomopathogenic nematode Steinernema hermaphroditum.</title>
        <authorList>
            <person name="Schwarz E.M."/>
            <person name="Heppert J.K."/>
            <person name="Baniya A."/>
            <person name="Schwartz H.T."/>
            <person name="Tan C.-H."/>
            <person name="Antoshechkin I."/>
            <person name="Sternberg P.W."/>
            <person name="Goodrich-Blair H."/>
            <person name="Dillman A.R."/>
        </authorList>
    </citation>
    <scope>NUCLEOTIDE SEQUENCE</scope>
    <source>
        <strain evidence="3">PS9179</strain>
        <tissue evidence="3">Whole animal</tissue>
    </source>
</reference>
<keyword evidence="1" id="KW-0175">Coiled coil</keyword>
<comment type="caution">
    <text evidence="3">The sequence shown here is derived from an EMBL/GenBank/DDBJ whole genome shotgun (WGS) entry which is preliminary data.</text>
</comment>
<organism evidence="3 4">
    <name type="scientific">Steinernema hermaphroditum</name>
    <dbReference type="NCBI Taxonomy" id="289476"/>
    <lineage>
        <taxon>Eukaryota</taxon>
        <taxon>Metazoa</taxon>
        <taxon>Ecdysozoa</taxon>
        <taxon>Nematoda</taxon>
        <taxon>Chromadorea</taxon>
        <taxon>Rhabditida</taxon>
        <taxon>Tylenchina</taxon>
        <taxon>Panagrolaimomorpha</taxon>
        <taxon>Strongyloidoidea</taxon>
        <taxon>Steinernematidae</taxon>
        <taxon>Steinernema</taxon>
    </lineage>
</organism>
<feature type="compositionally biased region" description="Acidic residues" evidence="2">
    <location>
        <begin position="226"/>
        <end position="235"/>
    </location>
</feature>
<proteinExistence type="predicted"/>
<feature type="region of interest" description="Disordered" evidence="2">
    <location>
        <begin position="172"/>
        <end position="193"/>
    </location>
</feature>
<gene>
    <name evidence="3" type="ORF">QR680_014675</name>
</gene>
<evidence type="ECO:0000256" key="1">
    <source>
        <dbReference type="SAM" id="Coils"/>
    </source>
</evidence>
<accession>A0AA39M4H3</accession>
<evidence type="ECO:0000256" key="2">
    <source>
        <dbReference type="SAM" id="MobiDB-lite"/>
    </source>
</evidence>
<dbReference type="EMBL" id="JAUCMV010000002">
    <property type="protein sequence ID" value="KAK0420423.1"/>
    <property type="molecule type" value="Genomic_DNA"/>
</dbReference>
<feature type="compositionally biased region" description="Low complexity" evidence="2">
    <location>
        <begin position="266"/>
        <end position="286"/>
    </location>
</feature>
<protein>
    <submittedName>
        <fullName evidence="3">Uncharacterized protein</fullName>
    </submittedName>
</protein>
<dbReference type="Proteomes" id="UP001175271">
    <property type="component" value="Unassembled WGS sequence"/>
</dbReference>
<name>A0AA39M4H3_9BILA</name>
<feature type="compositionally biased region" description="Basic and acidic residues" evidence="2">
    <location>
        <begin position="294"/>
        <end position="310"/>
    </location>
</feature>
<keyword evidence="4" id="KW-1185">Reference proteome</keyword>
<dbReference type="AlphaFoldDB" id="A0AA39M4H3"/>
<evidence type="ECO:0000313" key="3">
    <source>
        <dbReference type="EMBL" id="KAK0420423.1"/>
    </source>
</evidence>
<feature type="compositionally biased region" description="Basic and acidic residues" evidence="2">
    <location>
        <begin position="172"/>
        <end position="184"/>
    </location>
</feature>